<dbReference type="eggNOG" id="COG1651">
    <property type="taxonomic scope" value="Bacteria"/>
</dbReference>
<dbReference type="InterPro" id="IPR012336">
    <property type="entry name" value="Thioredoxin-like_fold"/>
</dbReference>
<dbReference type="GeneID" id="96603881"/>
<evidence type="ECO:0000313" key="4">
    <source>
        <dbReference type="EMBL" id="AIQ88651.1"/>
    </source>
</evidence>
<dbReference type="PROSITE" id="PS51318">
    <property type="entry name" value="TAT"/>
    <property type="match status" value="1"/>
</dbReference>
<evidence type="ECO:0000313" key="5">
    <source>
        <dbReference type="Proteomes" id="UP000029492"/>
    </source>
</evidence>
<dbReference type="AlphaFoldDB" id="A0A089NL87"/>
<dbReference type="Gene3D" id="3.40.30.10">
    <property type="entry name" value="Glutaredoxin"/>
    <property type="match status" value="1"/>
</dbReference>
<dbReference type="STRING" id="693986.MOC_0896"/>
<evidence type="ECO:0000256" key="2">
    <source>
        <dbReference type="ARBA" id="ARBA00005791"/>
    </source>
</evidence>
<comment type="function">
    <text evidence="1">May be required for disulfide bond formation in some proteins.</text>
</comment>
<evidence type="ECO:0000256" key="1">
    <source>
        <dbReference type="ARBA" id="ARBA00003565"/>
    </source>
</evidence>
<dbReference type="HOGENOM" id="CLU_000288_47_5_5"/>
<dbReference type="InterPro" id="IPR036249">
    <property type="entry name" value="Thioredoxin-like_sf"/>
</dbReference>
<dbReference type="Proteomes" id="UP000029492">
    <property type="component" value="Chromosome"/>
</dbReference>
<dbReference type="RefSeq" id="WP_043351909.1">
    <property type="nucleotide sequence ID" value="NZ_CP003811.1"/>
</dbReference>
<dbReference type="InterPro" id="IPR013766">
    <property type="entry name" value="Thioredoxin_domain"/>
</dbReference>
<dbReference type="PANTHER" id="PTHR13887:SF56">
    <property type="entry name" value="THIOREDOXIN-LIKE REDUCTASE RV2466C"/>
    <property type="match status" value="1"/>
</dbReference>
<proteinExistence type="inferred from homology"/>
<organism evidence="4 5">
    <name type="scientific">Methylobacterium oryzae CBMB20</name>
    <dbReference type="NCBI Taxonomy" id="693986"/>
    <lineage>
        <taxon>Bacteria</taxon>
        <taxon>Pseudomonadati</taxon>
        <taxon>Pseudomonadota</taxon>
        <taxon>Alphaproteobacteria</taxon>
        <taxon>Hyphomicrobiales</taxon>
        <taxon>Methylobacteriaceae</taxon>
        <taxon>Methylobacterium</taxon>
    </lineage>
</organism>
<accession>A0A089NL87</accession>
<dbReference type="SUPFAM" id="SSF52833">
    <property type="entry name" value="Thioredoxin-like"/>
    <property type="match status" value="1"/>
</dbReference>
<dbReference type="KEGG" id="mor:MOC_0896"/>
<reference evidence="4 5" key="1">
    <citation type="journal article" date="2014" name="PLoS ONE">
        <title>Genome Information of Methylobacterium oryzae, a Plant-Probiotic Methylotroph in the Phyllosphere.</title>
        <authorList>
            <person name="Kwak M.J."/>
            <person name="Jeong H."/>
            <person name="Madhaiyan M."/>
            <person name="Lee Y."/>
            <person name="Sa T.M."/>
            <person name="Oh T.K."/>
            <person name="Kim J.F."/>
        </authorList>
    </citation>
    <scope>NUCLEOTIDE SEQUENCE [LARGE SCALE GENOMIC DNA]</scope>
    <source>
        <strain evidence="4 5">CBMB20</strain>
    </source>
</reference>
<dbReference type="NCBIfam" id="TIGR01409">
    <property type="entry name" value="TAT_signal_seq"/>
    <property type="match status" value="1"/>
</dbReference>
<name>A0A089NL87_9HYPH</name>
<gene>
    <name evidence="4" type="ORF">MOC_0896</name>
</gene>
<dbReference type="InterPro" id="IPR006311">
    <property type="entry name" value="TAT_signal"/>
</dbReference>
<feature type="domain" description="Thioredoxin" evidence="3">
    <location>
        <begin position="15"/>
        <end position="213"/>
    </location>
</feature>
<dbReference type="Pfam" id="PF13462">
    <property type="entry name" value="Thioredoxin_4"/>
    <property type="match status" value="1"/>
</dbReference>
<comment type="similarity">
    <text evidence="2">Belongs to the thioredoxin family. DsbA subfamily.</text>
</comment>
<keyword evidence="5" id="KW-1185">Reference proteome</keyword>
<evidence type="ECO:0000259" key="3">
    <source>
        <dbReference type="PROSITE" id="PS51352"/>
    </source>
</evidence>
<dbReference type="PROSITE" id="PS51352">
    <property type="entry name" value="THIOREDOXIN_2"/>
    <property type="match status" value="1"/>
</dbReference>
<dbReference type="InterPro" id="IPR019546">
    <property type="entry name" value="TAT_signal_bac_arc"/>
</dbReference>
<dbReference type="EMBL" id="CP003811">
    <property type="protein sequence ID" value="AIQ88651.1"/>
    <property type="molecule type" value="Genomic_DNA"/>
</dbReference>
<sequence length="214" mass="23795">MTTRRDALKFSGLALGAGLALPYLARPARAQNSEMAALLQPGPLGDVWLGPADAKCTIIEYASMTCSHCAAFHRNTWPTLKERYIDTGKVRFTLREFPLDPLATAAFMLARCQGDSKYYPITDLLFDQQPAWAFTPKPVDALEQMLRQAGYNKQTFEACLKDQKIYSAVNAVKQRGLDVFKVDSTPTFFINGERYTGEMTVEGMEKVIKPLIGA</sequence>
<dbReference type="PANTHER" id="PTHR13887">
    <property type="entry name" value="GLUTATHIONE S-TRANSFERASE KAPPA"/>
    <property type="match status" value="1"/>
</dbReference>
<protein>
    <submittedName>
        <fullName evidence="4">DSBA oxidoreductase</fullName>
    </submittedName>
</protein>